<evidence type="ECO:0000313" key="2">
    <source>
        <dbReference type="EMBL" id="KIF53058.1"/>
    </source>
</evidence>
<reference evidence="2 3" key="1">
    <citation type="submission" date="2014-07" db="EMBL/GenBank/DDBJ databases">
        <title>Unique and conserved regions in Vibrio harveyi and related species in comparison with the shrimp pathogen Vibrio harveyi CAIM 1792.</title>
        <authorList>
            <person name="Espinoza-Valles I."/>
            <person name="Vora G."/>
            <person name="Leekitcharoenphon P."/>
            <person name="Ussery D."/>
            <person name="Hoj L."/>
            <person name="Gomez-Gil B."/>
        </authorList>
    </citation>
    <scope>NUCLEOTIDE SEQUENCE [LARGE SCALE GENOMIC DNA]</scope>
    <source>
        <strain evidence="3">CAIM 1854 / LMG 25443</strain>
    </source>
</reference>
<name>A0A0C1VT14_9VIBR</name>
<evidence type="ECO:0000313" key="3">
    <source>
        <dbReference type="Proteomes" id="UP000031586"/>
    </source>
</evidence>
<dbReference type="GO" id="GO:0071111">
    <property type="term" value="F:cyclic-guanylate-specific phosphodiesterase activity"/>
    <property type="evidence" value="ECO:0007669"/>
    <property type="project" value="InterPro"/>
</dbReference>
<dbReference type="AlphaFoldDB" id="A0A0C1VT14"/>
<accession>A0A0C1VT14</accession>
<comment type="caution">
    <text evidence="2">The sequence shown here is derived from an EMBL/GenBank/DDBJ whole genome shotgun (WGS) entry which is preliminary data.</text>
</comment>
<dbReference type="PROSITE" id="PS50883">
    <property type="entry name" value="EAL"/>
    <property type="match status" value="1"/>
</dbReference>
<dbReference type="CDD" id="cd01948">
    <property type="entry name" value="EAL"/>
    <property type="match status" value="1"/>
</dbReference>
<evidence type="ECO:0000259" key="1">
    <source>
        <dbReference type="PROSITE" id="PS50883"/>
    </source>
</evidence>
<protein>
    <recommendedName>
        <fullName evidence="1">EAL domain-containing protein</fullName>
    </recommendedName>
</protein>
<feature type="domain" description="EAL" evidence="1">
    <location>
        <begin position="260"/>
        <end position="512"/>
    </location>
</feature>
<dbReference type="PANTHER" id="PTHR33121">
    <property type="entry name" value="CYCLIC DI-GMP PHOSPHODIESTERASE PDEF"/>
    <property type="match status" value="1"/>
</dbReference>
<dbReference type="InterPro" id="IPR001633">
    <property type="entry name" value="EAL_dom"/>
</dbReference>
<dbReference type="SMART" id="SM00052">
    <property type="entry name" value="EAL"/>
    <property type="match status" value="1"/>
</dbReference>
<dbReference type="Pfam" id="PF00563">
    <property type="entry name" value="EAL"/>
    <property type="match status" value="1"/>
</dbReference>
<dbReference type="Gene3D" id="3.20.20.450">
    <property type="entry name" value="EAL domain"/>
    <property type="match status" value="1"/>
</dbReference>
<proteinExistence type="predicted"/>
<dbReference type="PATRIC" id="fig|1229493.5.peg.868"/>
<organism evidence="2 3">
    <name type="scientific">Vibrio owensii CAIM 1854 = LMG 25443</name>
    <dbReference type="NCBI Taxonomy" id="1229493"/>
    <lineage>
        <taxon>Bacteria</taxon>
        <taxon>Pseudomonadati</taxon>
        <taxon>Pseudomonadota</taxon>
        <taxon>Gammaproteobacteria</taxon>
        <taxon>Vibrionales</taxon>
        <taxon>Vibrionaceae</taxon>
        <taxon>Vibrio</taxon>
    </lineage>
</organism>
<dbReference type="InterPro" id="IPR050706">
    <property type="entry name" value="Cyclic-di-GMP_PDE-like"/>
</dbReference>
<dbReference type="EMBL" id="JPRD01000015">
    <property type="protein sequence ID" value="KIF53058.1"/>
    <property type="molecule type" value="Genomic_DNA"/>
</dbReference>
<dbReference type="InterPro" id="IPR035919">
    <property type="entry name" value="EAL_sf"/>
</dbReference>
<dbReference type="PANTHER" id="PTHR33121:SF80">
    <property type="entry name" value="CYCLIC DI-GMP PHOSPHODIESTERASE PDEL"/>
    <property type="match status" value="1"/>
</dbReference>
<dbReference type="SUPFAM" id="SSF141868">
    <property type="entry name" value="EAL domain-like"/>
    <property type="match status" value="1"/>
</dbReference>
<sequence>MLKLKKRLIIALAYLLGLGLLAIYAHFTLERMADEAARISTLKIDESIDGIQRYYEQDMKPVLELSNCDVNQKDCEQFLNSVSSFLFVDPAIRSVSISDKKDIYCSSISRFKRTPIPYSPEEFLFKPNESEIRLFYLKQNGLFRELKDYKSKGTLQLRFYPHDDRIVHIALHPNSFFALLPYSPYYKLKLDFVNASFYSDGSIIETPTALTSGKSYEVSHEVNPDCLYSYILSHYSFIIVFWTLIVVSSSNVMYSKLSGLNLDYWRIKRGLSKHQFEPFLQPIFNADGTLRGAEILARWVHPKKGLIPPYKFIGQAESNGQIKEITTQLMDKCIVGLKHADFNVNSRFHLALNVCPIQFEDRQLFRDLDKFKLAFHSKPIELIVELTERQEFANNELYVSSINNLKSRNTPIALDDFGTGFCSMKYLLETEVNIIKIDRSYVSTIDSGPNTSILDSIISLARSINVPLLAEGVETEEQFTYLKGKDIEEFQGYLFGRPIPLIEFVDKYLSNKE</sequence>
<dbReference type="Proteomes" id="UP000031586">
    <property type="component" value="Unassembled WGS sequence"/>
</dbReference>
<gene>
    <name evidence="2" type="ORF">H735_08905</name>
</gene>
<dbReference type="RefSeq" id="WP_020194224.1">
    <property type="nucleotide sequence ID" value="NZ_BAOH01000005.1"/>
</dbReference>